<name>A0A6A5V1C2_9PLEO</name>
<feature type="non-terminal residue" evidence="1">
    <location>
        <position position="1"/>
    </location>
</feature>
<protein>
    <submittedName>
        <fullName evidence="1">Uncharacterized protein</fullName>
    </submittedName>
</protein>
<gene>
    <name evidence="1" type="ORF">BU23DRAFT_478889</name>
</gene>
<dbReference type="EMBL" id="ML976715">
    <property type="protein sequence ID" value="KAF1968876.1"/>
    <property type="molecule type" value="Genomic_DNA"/>
</dbReference>
<dbReference type="Proteomes" id="UP000800036">
    <property type="component" value="Unassembled WGS sequence"/>
</dbReference>
<dbReference type="AlphaFoldDB" id="A0A6A5V1C2"/>
<keyword evidence="2" id="KW-1185">Reference proteome</keyword>
<evidence type="ECO:0000313" key="1">
    <source>
        <dbReference type="EMBL" id="KAF1968876.1"/>
    </source>
</evidence>
<proteinExistence type="predicted"/>
<sequence length="71" mass="8747">YTKPLRTQRFKKSSLYNYRYRVALRANMQRIFFVYHYYYIYKVPKTTSSISSAWNHVEQRRPGHGHFRPGK</sequence>
<dbReference type="OrthoDB" id="3791143at2759"/>
<accession>A0A6A5V1C2</accession>
<organism evidence="1 2">
    <name type="scientific">Bimuria novae-zelandiae CBS 107.79</name>
    <dbReference type="NCBI Taxonomy" id="1447943"/>
    <lineage>
        <taxon>Eukaryota</taxon>
        <taxon>Fungi</taxon>
        <taxon>Dikarya</taxon>
        <taxon>Ascomycota</taxon>
        <taxon>Pezizomycotina</taxon>
        <taxon>Dothideomycetes</taxon>
        <taxon>Pleosporomycetidae</taxon>
        <taxon>Pleosporales</taxon>
        <taxon>Massarineae</taxon>
        <taxon>Didymosphaeriaceae</taxon>
        <taxon>Bimuria</taxon>
    </lineage>
</organism>
<reference evidence="1" key="1">
    <citation type="journal article" date="2020" name="Stud. Mycol.">
        <title>101 Dothideomycetes genomes: a test case for predicting lifestyles and emergence of pathogens.</title>
        <authorList>
            <person name="Haridas S."/>
            <person name="Albert R."/>
            <person name="Binder M."/>
            <person name="Bloem J."/>
            <person name="Labutti K."/>
            <person name="Salamov A."/>
            <person name="Andreopoulos B."/>
            <person name="Baker S."/>
            <person name="Barry K."/>
            <person name="Bills G."/>
            <person name="Bluhm B."/>
            <person name="Cannon C."/>
            <person name="Castanera R."/>
            <person name="Culley D."/>
            <person name="Daum C."/>
            <person name="Ezra D."/>
            <person name="Gonzalez J."/>
            <person name="Henrissat B."/>
            <person name="Kuo A."/>
            <person name="Liang C."/>
            <person name="Lipzen A."/>
            <person name="Lutzoni F."/>
            <person name="Magnuson J."/>
            <person name="Mondo S."/>
            <person name="Nolan M."/>
            <person name="Ohm R."/>
            <person name="Pangilinan J."/>
            <person name="Park H.-J."/>
            <person name="Ramirez L."/>
            <person name="Alfaro M."/>
            <person name="Sun H."/>
            <person name="Tritt A."/>
            <person name="Yoshinaga Y."/>
            <person name="Zwiers L.-H."/>
            <person name="Turgeon B."/>
            <person name="Goodwin S."/>
            <person name="Spatafora J."/>
            <person name="Crous P."/>
            <person name="Grigoriev I."/>
        </authorList>
    </citation>
    <scope>NUCLEOTIDE SEQUENCE</scope>
    <source>
        <strain evidence="1">CBS 107.79</strain>
    </source>
</reference>
<evidence type="ECO:0000313" key="2">
    <source>
        <dbReference type="Proteomes" id="UP000800036"/>
    </source>
</evidence>